<keyword evidence="3" id="KW-1185">Reference proteome</keyword>
<evidence type="ECO:0000313" key="3">
    <source>
        <dbReference type="Proteomes" id="UP001495910"/>
    </source>
</evidence>
<name>A0ABU9Q0W0_9BURK</name>
<dbReference type="InterPro" id="IPR052164">
    <property type="entry name" value="Anthracycline_SecMetBiosynth"/>
</dbReference>
<dbReference type="PANTHER" id="PTHR33993">
    <property type="entry name" value="GLYOXALASE-RELATED"/>
    <property type="match status" value="1"/>
</dbReference>
<dbReference type="Proteomes" id="UP001495910">
    <property type="component" value="Unassembled WGS sequence"/>
</dbReference>
<accession>A0ABU9Q0W0</accession>
<evidence type="ECO:0000256" key="1">
    <source>
        <dbReference type="SAM" id="SignalP"/>
    </source>
</evidence>
<feature type="chain" id="PRO_5046709976" evidence="1">
    <location>
        <begin position="22"/>
        <end position="166"/>
    </location>
</feature>
<gene>
    <name evidence="2" type="ORF">V8G57_21070</name>
</gene>
<dbReference type="RefSeq" id="WP_342831057.1">
    <property type="nucleotide sequence ID" value="NZ_JBANDC010000018.1"/>
</dbReference>
<reference evidence="2 3" key="1">
    <citation type="submission" date="2024-02" db="EMBL/GenBank/DDBJ databases">
        <title>Draft genome sequence of Collimonas sp. strain H4R21, an effective mineral-weathering bacterial strain isolated from the beech rhizosphere.</title>
        <authorList>
            <person name="Morin E."/>
            <person name="Uroz S."/>
            <person name="Leveau J.H.J."/>
            <person name="Kumar R."/>
            <person name="Rey M.W."/>
            <person name="Pham J."/>
        </authorList>
    </citation>
    <scope>NUCLEOTIDE SEQUENCE [LARGE SCALE GENOMIC DNA]</scope>
    <source>
        <strain evidence="2 3">H4R21</strain>
    </source>
</reference>
<sequence length="166" mass="18164">MIYTRFAGAILFSILATLARAQTITPDSSNALDSHMGQKAITRVTGIGGIFLKAKDPAMLRAWYKTHLGIDVQAWGGTAFRWVDSSGHPVAGKTAWFVGDGKNFAPSTASFMVNYRVPDLHGLMITLRAEGCDVLEKTEESEFGKFGWVMDPEGNKVELWQPPDGQ</sequence>
<comment type="caution">
    <text evidence="2">The sequence shown here is derived from an EMBL/GenBank/DDBJ whole genome shotgun (WGS) entry which is preliminary data.</text>
</comment>
<feature type="signal peptide" evidence="1">
    <location>
        <begin position="1"/>
        <end position="21"/>
    </location>
</feature>
<dbReference type="Gene3D" id="3.10.180.10">
    <property type="entry name" value="2,3-Dihydroxybiphenyl 1,2-Dioxygenase, domain 1"/>
    <property type="match status" value="1"/>
</dbReference>
<dbReference type="InterPro" id="IPR029068">
    <property type="entry name" value="Glyas_Bleomycin-R_OHBP_Dase"/>
</dbReference>
<protein>
    <submittedName>
        <fullName evidence="2">VOC family protein</fullName>
    </submittedName>
</protein>
<proteinExistence type="predicted"/>
<evidence type="ECO:0000313" key="2">
    <source>
        <dbReference type="EMBL" id="MEM4989893.1"/>
    </source>
</evidence>
<keyword evidence="1" id="KW-0732">Signal</keyword>
<organism evidence="2 3">
    <name type="scientific">Collimonas rhizosphaerae</name>
    <dbReference type="NCBI Taxonomy" id="3126357"/>
    <lineage>
        <taxon>Bacteria</taxon>
        <taxon>Pseudomonadati</taxon>
        <taxon>Pseudomonadota</taxon>
        <taxon>Betaproteobacteria</taxon>
        <taxon>Burkholderiales</taxon>
        <taxon>Oxalobacteraceae</taxon>
        <taxon>Collimonas</taxon>
    </lineage>
</organism>
<dbReference type="EMBL" id="JBANDC010000018">
    <property type="protein sequence ID" value="MEM4989893.1"/>
    <property type="molecule type" value="Genomic_DNA"/>
</dbReference>
<dbReference type="SUPFAM" id="SSF54593">
    <property type="entry name" value="Glyoxalase/Bleomycin resistance protein/Dihydroxybiphenyl dioxygenase"/>
    <property type="match status" value="1"/>
</dbReference>
<dbReference type="PANTHER" id="PTHR33993:SF5">
    <property type="entry name" value="GLYOXALASE"/>
    <property type="match status" value="1"/>
</dbReference>